<dbReference type="VEuPathDB" id="FungiDB:A1O9_13084"/>
<dbReference type="InterPro" id="IPR046700">
    <property type="entry name" value="DUF6570"/>
</dbReference>
<proteinExistence type="predicted"/>
<accession>A0A072NU23</accession>
<evidence type="ECO:0000313" key="3">
    <source>
        <dbReference type="EMBL" id="KEF50862.1"/>
    </source>
</evidence>
<dbReference type="RefSeq" id="XP_013253452.1">
    <property type="nucleotide sequence ID" value="XM_013397998.1"/>
</dbReference>
<dbReference type="STRING" id="1182545.A0A072NU23"/>
<dbReference type="HOGENOM" id="CLU_001248_3_0_1"/>
<sequence>MLTASERSVCCCCGRLIAAGDIYEIYDGSHFILPPQRTLDRCGHHENSWDFCTSCHGAVGRGNIPKFSASNLVNVTTCQDYPSALEDLTAVEECLIAKCHPVGTILKLRPAGRPSPSSYNALRGHIIVIPQDPGPLLQILPSPELKLDNLMKVIWQGERAPGDADLKPFLQVRKDKVLPALQYLVQHNHLYRDLTINHAMIDGWNEDFIPPEIRDNIICLGSSDHHEREGYTVSLQTGNCENDLQAAQDDVLDLDDHEALITGSVYTDVNGERQDPNVRLIDTLRRVIAGNPCATDENAPAADESRPAQGILPTISYAMRGQSALMSNWEDPHYFTAFPTLFPNGRGGHQEERIVPVSLTAFAEWALNHHSRRFARHKTFMYLLYDVLQLRSSSLGNALLVKRRNWRSAEKGIASLTVDQLEDAAKVVADGGVIDDPVIQWLQRNIVTIGMQVPESFSQKVKRRSEIKGLIVRDGMPAFWITINPSDLSNPLVLLLAGIEHSGDAFPTANAAIRHATATSNPVAVAQFFHHTCKAIFDGLLGSKSGRIGILGQVSNHFAVVETNGRGMLHLHALVWLTGNLEFNTLRDRVLRDKAFASRMIRYLETVIVHSIDLDVEGSPNEPALIPLSTRIAETDDEFHSRLSADSNAIACKKQVHSSNHNATCFKYSQKGQGSKACRFEMPRPNSEFDELGVIHLTRNHGWVNPWNPAIASCIRSNQDISWIPTVAKTLCLIYYVTNYATKDDVSPYQMLVKAALLKQSIEKAKATLTPDANDLRIRKKDMDQFALRCFNTLSHDREISGVQIASSLLQLPTYYTRNYNFVQVNLWWLRQYVRAAIDPAQSAVDDSIDLMGDEQCAYQPGDKGPVSRFDNYKWRGPHLAHLSFFEYCMLVRTKSVRDAIAADLEFDPKHPKQGVYVQHLARKKSQVVTVTFNGQLSQFQADEEGVAGGHPVTTAMQNDLVEVLLGLFVPWNQLPALSRQYAADCGTTQDAYTKIWSIVEPTLSPHNRNFASNIELLRKSKEDSRIDAALRRAMNGSEDTFDHDLMMK</sequence>
<name>A0A072NU23_9EURO</name>
<dbReference type="OrthoDB" id="432234at2759"/>
<dbReference type="EMBL" id="AMGV01000058">
    <property type="protein sequence ID" value="KEF50862.1"/>
    <property type="molecule type" value="Genomic_DNA"/>
</dbReference>
<dbReference type="Pfam" id="PF14214">
    <property type="entry name" value="Helitron_like_N"/>
    <property type="match status" value="1"/>
</dbReference>
<comment type="caution">
    <text evidence="3">The sequence shown here is derived from an EMBL/GenBank/DDBJ whole genome shotgun (WGS) entry which is preliminary data.</text>
</comment>
<evidence type="ECO:0000259" key="2">
    <source>
        <dbReference type="Pfam" id="PF20209"/>
    </source>
</evidence>
<dbReference type="Pfam" id="PF20209">
    <property type="entry name" value="DUF6570"/>
    <property type="match status" value="1"/>
</dbReference>
<keyword evidence="4" id="KW-1185">Reference proteome</keyword>
<gene>
    <name evidence="3" type="ORF">A1O9_13084</name>
</gene>
<organism evidence="3 4">
    <name type="scientific">Exophiala aquamarina CBS 119918</name>
    <dbReference type="NCBI Taxonomy" id="1182545"/>
    <lineage>
        <taxon>Eukaryota</taxon>
        <taxon>Fungi</taxon>
        <taxon>Dikarya</taxon>
        <taxon>Ascomycota</taxon>
        <taxon>Pezizomycotina</taxon>
        <taxon>Eurotiomycetes</taxon>
        <taxon>Chaetothyriomycetidae</taxon>
        <taxon>Chaetothyriales</taxon>
        <taxon>Herpotrichiellaceae</taxon>
        <taxon>Exophiala</taxon>
    </lineage>
</organism>
<dbReference type="GeneID" id="25287975"/>
<evidence type="ECO:0000313" key="4">
    <source>
        <dbReference type="Proteomes" id="UP000027920"/>
    </source>
</evidence>
<feature type="domain" description="DUF6570" evidence="2">
    <location>
        <begin position="61"/>
        <end position="201"/>
    </location>
</feature>
<dbReference type="AlphaFoldDB" id="A0A072NU23"/>
<evidence type="ECO:0000259" key="1">
    <source>
        <dbReference type="Pfam" id="PF14214"/>
    </source>
</evidence>
<feature type="domain" description="Helitron helicase-like" evidence="1">
    <location>
        <begin position="362"/>
        <end position="575"/>
    </location>
</feature>
<dbReference type="InterPro" id="IPR025476">
    <property type="entry name" value="Helitron_helicase-like"/>
</dbReference>
<protein>
    <submittedName>
        <fullName evidence="3">Uncharacterized protein</fullName>
    </submittedName>
</protein>
<reference evidence="3 4" key="1">
    <citation type="submission" date="2013-03" db="EMBL/GenBank/DDBJ databases">
        <title>The Genome Sequence of Exophiala aquamarina CBS 119918.</title>
        <authorList>
            <consortium name="The Broad Institute Genomics Platform"/>
            <person name="Cuomo C."/>
            <person name="de Hoog S."/>
            <person name="Gorbushina A."/>
            <person name="Walker B."/>
            <person name="Young S.K."/>
            <person name="Zeng Q."/>
            <person name="Gargeya S."/>
            <person name="Fitzgerald M."/>
            <person name="Haas B."/>
            <person name="Abouelleil A."/>
            <person name="Allen A.W."/>
            <person name="Alvarado L."/>
            <person name="Arachchi H.M."/>
            <person name="Berlin A.M."/>
            <person name="Chapman S.B."/>
            <person name="Gainer-Dewar J."/>
            <person name="Goldberg J."/>
            <person name="Griggs A."/>
            <person name="Gujja S."/>
            <person name="Hansen M."/>
            <person name="Howarth C."/>
            <person name="Imamovic A."/>
            <person name="Ireland A."/>
            <person name="Larimer J."/>
            <person name="McCowan C."/>
            <person name="Murphy C."/>
            <person name="Pearson M."/>
            <person name="Poon T.W."/>
            <person name="Priest M."/>
            <person name="Roberts A."/>
            <person name="Saif S."/>
            <person name="Shea T."/>
            <person name="Sisk P."/>
            <person name="Sykes S."/>
            <person name="Wortman J."/>
            <person name="Nusbaum C."/>
            <person name="Birren B."/>
        </authorList>
    </citation>
    <scope>NUCLEOTIDE SEQUENCE [LARGE SCALE GENOMIC DNA]</scope>
    <source>
        <strain evidence="3 4">CBS 119918</strain>
    </source>
</reference>
<dbReference type="Proteomes" id="UP000027920">
    <property type="component" value="Unassembled WGS sequence"/>
</dbReference>